<organism evidence="1">
    <name type="scientific">Pyrodinium bahamense</name>
    <dbReference type="NCBI Taxonomy" id="73915"/>
    <lineage>
        <taxon>Eukaryota</taxon>
        <taxon>Sar</taxon>
        <taxon>Alveolata</taxon>
        <taxon>Dinophyceae</taxon>
        <taxon>Gonyaulacales</taxon>
        <taxon>Pyrocystaceae</taxon>
        <taxon>Pyrodinium</taxon>
    </lineage>
</organism>
<protein>
    <submittedName>
        <fullName evidence="1">Uncharacterized protein</fullName>
    </submittedName>
</protein>
<name>A0A7S0B898_9DINO</name>
<sequence length="104" mass="11380">MTLAMGLGGERCPGCGSRTVLDEAAGATITCEVCGVEYFPKKASSVEEHPCSRCGVLNQLYTPAHGRSPTMRCGNCGTLQNFERARELPMGRFREPPEEWSKLR</sequence>
<gene>
    <name evidence="1" type="ORF">PBAH0796_LOCUS29568</name>
</gene>
<dbReference type="AlphaFoldDB" id="A0A7S0B898"/>
<reference evidence="1" key="1">
    <citation type="submission" date="2021-01" db="EMBL/GenBank/DDBJ databases">
        <authorList>
            <person name="Corre E."/>
            <person name="Pelletier E."/>
            <person name="Niang G."/>
            <person name="Scheremetjew M."/>
            <person name="Finn R."/>
            <person name="Kale V."/>
            <person name="Holt S."/>
            <person name="Cochrane G."/>
            <person name="Meng A."/>
            <person name="Brown T."/>
            <person name="Cohen L."/>
        </authorList>
    </citation>
    <scope>NUCLEOTIDE SEQUENCE</scope>
    <source>
        <strain evidence="1">Pbaha01</strain>
    </source>
</reference>
<accession>A0A7S0B898</accession>
<evidence type="ECO:0000313" key="1">
    <source>
        <dbReference type="EMBL" id="CAD8385880.1"/>
    </source>
</evidence>
<proteinExistence type="predicted"/>
<dbReference type="EMBL" id="HBEG01048486">
    <property type="protein sequence ID" value="CAD8385880.1"/>
    <property type="molecule type" value="Transcribed_RNA"/>
</dbReference>